<dbReference type="KEGG" id="dak:DaAHT2_1827"/>
<dbReference type="InParanoid" id="D6Z4N4"/>
<organism evidence="1 2">
    <name type="scientific">Desulfurivibrio alkaliphilus (strain DSM 19089 / UNIQEM U267 / AHT2)</name>
    <dbReference type="NCBI Taxonomy" id="589865"/>
    <lineage>
        <taxon>Bacteria</taxon>
        <taxon>Pseudomonadati</taxon>
        <taxon>Thermodesulfobacteriota</taxon>
        <taxon>Desulfobulbia</taxon>
        <taxon>Desulfobulbales</taxon>
        <taxon>Desulfobulbaceae</taxon>
        <taxon>Desulfurivibrio</taxon>
    </lineage>
</organism>
<dbReference type="OrthoDB" id="8213593at2"/>
<evidence type="ECO:0000313" key="2">
    <source>
        <dbReference type="Proteomes" id="UP000001508"/>
    </source>
</evidence>
<reference evidence="2" key="1">
    <citation type="submission" date="2010-02" db="EMBL/GenBank/DDBJ databases">
        <title>Complete sequence of Desulfurivibrio alkaliphilus AHT2.</title>
        <authorList>
            <consortium name="US DOE Joint Genome Institute"/>
            <person name="Pitluck S."/>
            <person name="Chertkov O."/>
            <person name="Detter J.C."/>
            <person name="Han C."/>
            <person name="Tapia R."/>
            <person name="Larimer F."/>
            <person name="Land M."/>
            <person name="Hauser L."/>
            <person name="Kyrpides N."/>
            <person name="Mikhailova N."/>
            <person name="Sorokin D.Y."/>
            <person name="Muyzer G."/>
            <person name="Woyke T."/>
        </authorList>
    </citation>
    <scope>NUCLEOTIDE SEQUENCE [LARGE SCALE GENOMIC DNA]</scope>
    <source>
        <strain evidence="2">DSM 19089 / UNIQEM U267 / AHT2</strain>
    </source>
</reference>
<name>D6Z4N4_DESAT</name>
<sequence>MTLLDDHRCVSSSDLEYFQLESPFSSFDFVEKRFGETNSIRRLFSLARSFSCQTLIVETIPVAGIITEENEDILARYPDHRNDGLLRLSFWNVELSAKAHPHLNQENLVGYAILKFDSVPSRSIAQWHVFEAVFVKYAHEHNCVPRAGQYRLVVGSTSLIITGILYCQQNGLNKACAQVALRSLISRCLLEGDISYRRINKLAEQVNPAFEPAQGLSVPQIRAILAGLGIEYSDIDYSQDQNDRRRELPYQKYAYAGLESGCGALVGFRLTGQELQYEAKHIIPFYGHTFNKDTWVPDAEISYFRIGETAGYVPSESWTSSFIGHDDNFGPNFCIPRLYIEHDKVDYVVELFRPGIRYSGVKAEAIALDILYSALSTLSKGNKWINRLIQWAMKQQIVFRAQAASVTEYTDHLQSLTDWEGEREDQALPLALAKVMPSYVWAVEISTPQLFPANERKLGEIVLDATRQPELQEISDFFNIFLFARLPGIYLLGGDVINETPSFTQIPSKINSHTELFKF</sequence>
<dbReference type="AlphaFoldDB" id="D6Z4N4"/>
<proteinExistence type="predicted"/>
<dbReference type="STRING" id="589865.DaAHT2_1827"/>
<dbReference type="EMBL" id="CP001940">
    <property type="protein sequence ID" value="ADH86509.1"/>
    <property type="molecule type" value="Genomic_DNA"/>
</dbReference>
<protein>
    <submittedName>
        <fullName evidence="1">Uncharacterized protein</fullName>
    </submittedName>
</protein>
<dbReference type="RefSeq" id="WP_013164032.1">
    <property type="nucleotide sequence ID" value="NC_014216.1"/>
</dbReference>
<dbReference type="Proteomes" id="UP000001508">
    <property type="component" value="Chromosome"/>
</dbReference>
<keyword evidence="2" id="KW-1185">Reference proteome</keyword>
<dbReference type="HOGENOM" id="CLU_524521_0_0_7"/>
<gene>
    <name evidence="1" type="ordered locus">DaAHT2_1827</name>
</gene>
<evidence type="ECO:0000313" key="1">
    <source>
        <dbReference type="EMBL" id="ADH86509.1"/>
    </source>
</evidence>
<accession>D6Z4N4</accession>